<name>A0A7N2LSD8_QUELO</name>
<keyword evidence="3" id="KW-1185">Reference proteome</keyword>
<reference evidence="2 3" key="1">
    <citation type="journal article" date="2016" name="G3 (Bethesda)">
        <title>First Draft Assembly and Annotation of the Genome of a California Endemic Oak Quercus lobata Nee (Fagaceae).</title>
        <authorList>
            <person name="Sork V.L."/>
            <person name="Fitz-Gibbon S.T."/>
            <person name="Puiu D."/>
            <person name="Crepeau M."/>
            <person name="Gugger P.F."/>
            <person name="Sherman R."/>
            <person name="Stevens K."/>
            <person name="Langley C.H."/>
            <person name="Pellegrini M."/>
            <person name="Salzberg S.L."/>
        </authorList>
    </citation>
    <scope>NUCLEOTIDE SEQUENCE [LARGE SCALE GENOMIC DNA]</scope>
    <source>
        <strain evidence="2 3">cv. SW786</strain>
    </source>
</reference>
<evidence type="ECO:0000313" key="3">
    <source>
        <dbReference type="Proteomes" id="UP000594261"/>
    </source>
</evidence>
<sequence length="89" mass="9878">MLHIWICGPPRFEGVSRFGDRDGYRGGPRGPPGEFGGEKGGAPPDFQPSYRGLIIERIQAEPVEGKRKFIYLGDGKLFPLDLSLCRTIM</sequence>
<dbReference type="EMBL" id="LRBV02000005">
    <property type="status" value="NOT_ANNOTATED_CDS"/>
    <property type="molecule type" value="Genomic_DNA"/>
</dbReference>
<dbReference type="Gramene" id="QL05p054404:mrna">
    <property type="protein sequence ID" value="QL05p054404:mrna"/>
    <property type="gene ID" value="QL05p054404"/>
</dbReference>
<dbReference type="InParanoid" id="A0A7N2LSD8"/>
<protein>
    <submittedName>
        <fullName evidence="2">Uncharacterized protein</fullName>
    </submittedName>
</protein>
<reference evidence="2" key="2">
    <citation type="submission" date="2021-01" db="UniProtKB">
        <authorList>
            <consortium name="EnsemblPlants"/>
        </authorList>
    </citation>
    <scope>IDENTIFICATION</scope>
</reference>
<evidence type="ECO:0000256" key="1">
    <source>
        <dbReference type="SAM" id="MobiDB-lite"/>
    </source>
</evidence>
<feature type="compositionally biased region" description="Gly residues" evidence="1">
    <location>
        <begin position="25"/>
        <end position="40"/>
    </location>
</feature>
<evidence type="ECO:0000313" key="2">
    <source>
        <dbReference type="EnsemblPlants" id="QL05p054404:mrna"/>
    </source>
</evidence>
<dbReference type="AlphaFoldDB" id="A0A7N2LSD8"/>
<organism evidence="2 3">
    <name type="scientific">Quercus lobata</name>
    <name type="common">Valley oak</name>
    <dbReference type="NCBI Taxonomy" id="97700"/>
    <lineage>
        <taxon>Eukaryota</taxon>
        <taxon>Viridiplantae</taxon>
        <taxon>Streptophyta</taxon>
        <taxon>Embryophyta</taxon>
        <taxon>Tracheophyta</taxon>
        <taxon>Spermatophyta</taxon>
        <taxon>Magnoliopsida</taxon>
        <taxon>eudicotyledons</taxon>
        <taxon>Gunneridae</taxon>
        <taxon>Pentapetalae</taxon>
        <taxon>rosids</taxon>
        <taxon>fabids</taxon>
        <taxon>Fagales</taxon>
        <taxon>Fagaceae</taxon>
        <taxon>Quercus</taxon>
    </lineage>
</organism>
<feature type="region of interest" description="Disordered" evidence="1">
    <location>
        <begin position="16"/>
        <end position="43"/>
    </location>
</feature>
<proteinExistence type="predicted"/>
<dbReference type="EnsemblPlants" id="QL05p054404:mrna">
    <property type="protein sequence ID" value="QL05p054404:mrna"/>
    <property type="gene ID" value="QL05p054404"/>
</dbReference>
<accession>A0A7N2LSD8</accession>
<dbReference type="Proteomes" id="UP000594261">
    <property type="component" value="Chromosome 5"/>
</dbReference>